<keyword evidence="6" id="KW-0804">Transcription</keyword>
<evidence type="ECO:0000259" key="8">
    <source>
        <dbReference type="PROSITE" id="PS01124"/>
    </source>
</evidence>
<dbReference type="CDD" id="cd17574">
    <property type="entry name" value="REC_OmpR"/>
    <property type="match status" value="1"/>
</dbReference>
<evidence type="ECO:0000256" key="6">
    <source>
        <dbReference type="ARBA" id="ARBA00023163"/>
    </source>
</evidence>
<dbReference type="PROSITE" id="PS00041">
    <property type="entry name" value="HTH_ARAC_FAMILY_1"/>
    <property type="match status" value="1"/>
</dbReference>
<dbReference type="SMART" id="SM00388">
    <property type="entry name" value="HisKA"/>
    <property type="match status" value="1"/>
</dbReference>
<evidence type="ECO:0000256" key="4">
    <source>
        <dbReference type="ARBA" id="ARBA00023015"/>
    </source>
</evidence>
<dbReference type="PANTHER" id="PTHR43547:SF2">
    <property type="entry name" value="HYBRID SIGNAL TRANSDUCTION HISTIDINE KINASE C"/>
    <property type="match status" value="1"/>
</dbReference>
<dbReference type="InterPro" id="IPR013783">
    <property type="entry name" value="Ig-like_fold"/>
</dbReference>
<proteinExistence type="predicted"/>
<dbReference type="Gene3D" id="2.60.40.10">
    <property type="entry name" value="Immunoglobulins"/>
    <property type="match status" value="1"/>
</dbReference>
<dbReference type="PRINTS" id="PR00344">
    <property type="entry name" value="BCTRLSENSOR"/>
</dbReference>
<evidence type="ECO:0000313" key="12">
    <source>
        <dbReference type="Proteomes" id="UP001319080"/>
    </source>
</evidence>
<evidence type="ECO:0000256" key="5">
    <source>
        <dbReference type="ARBA" id="ARBA00023125"/>
    </source>
</evidence>
<keyword evidence="4" id="KW-0805">Transcription regulation</keyword>
<gene>
    <name evidence="11" type="ORF">KK062_22185</name>
</gene>
<evidence type="ECO:0000256" key="7">
    <source>
        <dbReference type="PROSITE-ProRule" id="PRU00169"/>
    </source>
</evidence>
<accession>A0AAP2GVJ6</accession>
<dbReference type="SMART" id="SM00387">
    <property type="entry name" value="HATPase_c"/>
    <property type="match status" value="1"/>
</dbReference>
<dbReference type="InterPro" id="IPR011006">
    <property type="entry name" value="CheY-like_superfamily"/>
</dbReference>
<dbReference type="SMART" id="SM00448">
    <property type="entry name" value="REC"/>
    <property type="match status" value="1"/>
</dbReference>
<dbReference type="GO" id="GO:0043565">
    <property type="term" value="F:sequence-specific DNA binding"/>
    <property type="evidence" value="ECO:0007669"/>
    <property type="project" value="InterPro"/>
</dbReference>
<dbReference type="PROSITE" id="PS50110">
    <property type="entry name" value="RESPONSE_REGULATORY"/>
    <property type="match status" value="1"/>
</dbReference>
<keyword evidence="12" id="KW-1185">Reference proteome</keyword>
<dbReference type="SUPFAM" id="SSF47384">
    <property type="entry name" value="Homodimeric domain of signal transducing histidine kinase"/>
    <property type="match status" value="1"/>
</dbReference>
<dbReference type="InterPro" id="IPR003594">
    <property type="entry name" value="HATPase_dom"/>
</dbReference>
<dbReference type="CDD" id="cd00082">
    <property type="entry name" value="HisKA"/>
    <property type="match status" value="1"/>
</dbReference>
<dbReference type="InterPro" id="IPR036890">
    <property type="entry name" value="HATPase_C_sf"/>
</dbReference>
<dbReference type="Proteomes" id="UP001319080">
    <property type="component" value="Unassembled WGS sequence"/>
</dbReference>
<dbReference type="PANTHER" id="PTHR43547">
    <property type="entry name" value="TWO-COMPONENT HISTIDINE KINASE"/>
    <property type="match status" value="1"/>
</dbReference>
<dbReference type="InterPro" id="IPR009057">
    <property type="entry name" value="Homeodomain-like_sf"/>
</dbReference>
<feature type="domain" description="Response regulatory" evidence="10">
    <location>
        <begin position="1074"/>
        <end position="1189"/>
    </location>
</feature>
<dbReference type="SMART" id="SM00342">
    <property type="entry name" value="HTH_ARAC"/>
    <property type="match status" value="1"/>
</dbReference>
<dbReference type="InterPro" id="IPR001789">
    <property type="entry name" value="Sig_transdc_resp-reg_receiver"/>
</dbReference>
<comment type="catalytic activity">
    <reaction evidence="1">
        <text>ATP + protein L-histidine = ADP + protein N-phospho-L-histidine.</text>
        <dbReference type="EC" id="2.7.13.3"/>
    </reaction>
</comment>
<dbReference type="GO" id="GO:0003700">
    <property type="term" value="F:DNA-binding transcription factor activity"/>
    <property type="evidence" value="ECO:0007669"/>
    <property type="project" value="InterPro"/>
</dbReference>
<dbReference type="Pfam" id="PF00512">
    <property type="entry name" value="HisKA"/>
    <property type="match status" value="1"/>
</dbReference>
<evidence type="ECO:0000256" key="3">
    <source>
        <dbReference type="ARBA" id="ARBA00022553"/>
    </source>
</evidence>
<dbReference type="FunFam" id="1.10.287.130:FF:000045">
    <property type="entry name" value="Two-component system sensor histidine kinase/response regulator"/>
    <property type="match status" value="1"/>
</dbReference>
<dbReference type="InterPro" id="IPR011123">
    <property type="entry name" value="Y_Y_Y"/>
</dbReference>
<dbReference type="SUPFAM" id="SSF46689">
    <property type="entry name" value="Homeodomain-like"/>
    <property type="match status" value="1"/>
</dbReference>
<feature type="modified residue" description="4-aspartylphosphate" evidence="7">
    <location>
        <position position="1122"/>
    </location>
</feature>
<dbReference type="SUPFAM" id="SSF55874">
    <property type="entry name" value="ATPase domain of HSP90 chaperone/DNA topoisomerase II/histidine kinase"/>
    <property type="match status" value="1"/>
</dbReference>
<name>A0AAP2GVJ6_9BACT</name>
<dbReference type="PROSITE" id="PS01124">
    <property type="entry name" value="HTH_ARAC_FAMILY_2"/>
    <property type="match status" value="1"/>
</dbReference>
<keyword evidence="5" id="KW-0238">DNA-binding</keyword>
<dbReference type="Gene3D" id="2.130.10.10">
    <property type="entry name" value="YVTN repeat-like/Quinoprotein amine dehydrogenase"/>
    <property type="match status" value="2"/>
</dbReference>
<evidence type="ECO:0000259" key="10">
    <source>
        <dbReference type="PROSITE" id="PS50110"/>
    </source>
</evidence>
<reference evidence="11 12" key="1">
    <citation type="submission" date="2021-05" db="EMBL/GenBank/DDBJ databases">
        <title>A Polyphasic approach of four new species of the genus Ohtaekwangia: Ohtaekwangia histidinii sp. nov., Ohtaekwangia cretensis sp. nov., Ohtaekwangia indiensis sp. nov., Ohtaekwangia reichenbachii sp. nov. from diverse environment.</title>
        <authorList>
            <person name="Octaviana S."/>
        </authorList>
    </citation>
    <scope>NUCLEOTIDE SEQUENCE [LARGE SCALE GENOMIC DNA]</scope>
    <source>
        <strain evidence="11 12">PWU5</strain>
    </source>
</reference>
<dbReference type="InterPro" id="IPR036097">
    <property type="entry name" value="HisK_dim/P_sf"/>
</dbReference>
<dbReference type="Pfam" id="PF07494">
    <property type="entry name" value="Reg_prop"/>
    <property type="match status" value="4"/>
</dbReference>
<dbReference type="InterPro" id="IPR018062">
    <property type="entry name" value="HTH_AraC-typ_CS"/>
</dbReference>
<dbReference type="InterPro" id="IPR003661">
    <property type="entry name" value="HisK_dim/P_dom"/>
</dbReference>
<dbReference type="InterPro" id="IPR018060">
    <property type="entry name" value="HTH_AraC"/>
</dbReference>
<dbReference type="InterPro" id="IPR011110">
    <property type="entry name" value="Reg_prop"/>
</dbReference>
<dbReference type="Pfam" id="PF12833">
    <property type="entry name" value="HTH_18"/>
    <property type="match status" value="1"/>
</dbReference>
<protein>
    <recommendedName>
        <fullName evidence="2">histidine kinase</fullName>
        <ecNumber evidence="2">2.7.13.3</ecNumber>
    </recommendedName>
</protein>
<keyword evidence="3 7" id="KW-0597">Phosphoprotein</keyword>
<dbReference type="SUPFAM" id="SSF63829">
    <property type="entry name" value="Calcium-dependent phosphotriesterase"/>
    <property type="match status" value="3"/>
</dbReference>
<dbReference type="EC" id="2.7.13.3" evidence="2"/>
<evidence type="ECO:0000259" key="9">
    <source>
        <dbReference type="PROSITE" id="PS50109"/>
    </source>
</evidence>
<organism evidence="11 12">
    <name type="scientific">Dawidia cretensis</name>
    <dbReference type="NCBI Taxonomy" id="2782350"/>
    <lineage>
        <taxon>Bacteria</taxon>
        <taxon>Pseudomonadati</taxon>
        <taxon>Bacteroidota</taxon>
        <taxon>Cytophagia</taxon>
        <taxon>Cytophagales</taxon>
        <taxon>Chryseotaleaceae</taxon>
        <taxon>Dawidia</taxon>
    </lineage>
</organism>
<dbReference type="FunFam" id="2.60.40.10:FF:000791">
    <property type="entry name" value="Two-component system sensor histidine kinase/response regulator"/>
    <property type="match status" value="1"/>
</dbReference>
<dbReference type="SUPFAM" id="SSF52172">
    <property type="entry name" value="CheY-like"/>
    <property type="match status" value="1"/>
</dbReference>
<dbReference type="FunFam" id="3.40.50.2300:FF:000138">
    <property type="entry name" value="Two-component system sensor histidine kinase/response regulator"/>
    <property type="match status" value="1"/>
</dbReference>
<evidence type="ECO:0000256" key="1">
    <source>
        <dbReference type="ARBA" id="ARBA00000085"/>
    </source>
</evidence>
<dbReference type="Pfam" id="PF02518">
    <property type="entry name" value="HATPase_c"/>
    <property type="match status" value="1"/>
</dbReference>
<feature type="domain" description="HTH araC/xylS-type" evidence="8">
    <location>
        <begin position="1221"/>
        <end position="1320"/>
    </location>
</feature>
<dbReference type="Pfam" id="PF00072">
    <property type="entry name" value="Response_reg"/>
    <property type="match status" value="1"/>
</dbReference>
<dbReference type="Gene3D" id="3.40.50.2300">
    <property type="match status" value="1"/>
</dbReference>
<evidence type="ECO:0000256" key="2">
    <source>
        <dbReference type="ARBA" id="ARBA00012438"/>
    </source>
</evidence>
<dbReference type="Pfam" id="PF07495">
    <property type="entry name" value="Y_Y_Y"/>
    <property type="match status" value="1"/>
</dbReference>
<evidence type="ECO:0000313" key="11">
    <source>
        <dbReference type="EMBL" id="MBT1710968.1"/>
    </source>
</evidence>
<dbReference type="InterPro" id="IPR005467">
    <property type="entry name" value="His_kinase_dom"/>
</dbReference>
<dbReference type="GO" id="GO:0000155">
    <property type="term" value="F:phosphorelay sensor kinase activity"/>
    <property type="evidence" value="ECO:0007669"/>
    <property type="project" value="InterPro"/>
</dbReference>
<dbReference type="InterPro" id="IPR015943">
    <property type="entry name" value="WD40/YVTN_repeat-like_dom_sf"/>
</dbReference>
<sequence>MKKLFTFVLFLAAFTQTYAQFYYFRRYQVEQGLSNNTVYACMQDSKGFMWFGTVDGLNRFDGYTFKTFSYDDRDPYSLGGNAVRCLHEDAQGNLWVGTGKGLYRYDAMLERFYPFHTCLGGDVLSINSDADGNLWYICTQNLYRVSHHDSSVTCFEQLQATSIAVTSSGDLWVSEVTNSLRKYIPATNTFETYPLGTYPGRAKQDVVIEKIMPINDHEFMVGSANQGPLLFNTRTGQTTSLQSLLGKMVFVRDILRVSEREYWVATEAGIYIYDHALQKVTHLQKEYNDPYSLSDNAVYSLFKDRENGIWAGTFFGGVSYVPATSSRFRKYYTRPGANSIQGDAIRELSPDGQGHLWIGTEDAGLNMLDTATGEFTHYAPIPGDTTSIRYHNIHGLALEGNHLWIGTFKHGLDVFDLSTRKVIKRYFHTALPGRANSDFIYSMLRTRSGTIYAGTGSGLYVLQPPYKGDFALTEWFPYATLISNLYEDRAGTVWVSTFHRGVTGYGPTGDLRIIRHTNAATSLPTSHINCVFEDSHGRFWVATDAGLAHYDLTEDRVVSLYNEHDGMPGNMVFRVLEDNSGRLWASTSKGLACIDPVTGKIQVYTQADGLLSNQFNHNSAYRDAQGVLYFGSVHGLISFRPEDFVQNTYMPPVYITGIQVNNAELPIWKARSPLKKSITYTDEIVLNHTQSTFSVDFSALSYEAPQMTRYAYKMEGLDKDWVHLTNNRKVYFTDLSPGEYTFRVRALTDGIPPDNAAGTALHIIIKPPVWASQRAYVVYVLLGASALVFLIIRYQKQTEEKNKARLSFFQNEKDKELYNAKIEFFTNIAHEIKTPLTLISLPLEKILQQPGLDHETKANLKIMEKNTNRLISLSNQLFDFRKTEGNVFSLSFVKTDICSLLSELLQQFRPAAEERKMILDTRLPNIYFQAYVDPEALKKILSNLFSNAIKYGREQIGVSILPFSSYDEHFTIQVTNDGPLIPESQKEKIFEPFFRLPGTQAEGTGIGLALAQSLTRLHKGSLEVSLDSGVNAFLLRLPIRQEKEFQLFDESFEEVSPAGTIEKPASVEKSGLSTIMLVEDNQEIRDFLVKELSPEYNIVTAGNGTEALAKLNDTTVQLIISDVMMPVMDGFELCRQIKSSLDHCHIPIILLTAKNTLQSKIEGLEMGADAYIEKPFSQQHLNAQIVSLLKNRDHVKSYFSASPLVNIKTVAYSRTDENFLLRLTDIITRNMGEAEINVEMIAAEVNMSRQTLYRKVRGLTNLTPHELIMVTKLKKAAELLVTGDYKIYEVAEKVGYSVAANFSRDFTKQFGISPSEYMSSRQGAAKGI</sequence>
<dbReference type="EMBL" id="JAHESE010000028">
    <property type="protein sequence ID" value="MBT1710968.1"/>
    <property type="molecule type" value="Genomic_DNA"/>
</dbReference>
<dbReference type="PROSITE" id="PS50109">
    <property type="entry name" value="HIS_KIN"/>
    <property type="match status" value="1"/>
</dbReference>
<feature type="domain" description="Histidine kinase" evidence="9">
    <location>
        <begin position="827"/>
        <end position="1041"/>
    </location>
</feature>
<dbReference type="Gene3D" id="3.30.565.10">
    <property type="entry name" value="Histidine kinase-like ATPase, C-terminal domain"/>
    <property type="match status" value="1"/>
</dbReference>
<dbReference type="Gene3D" id="1.10.287.130">
    <property type="match status" value="1"/>
</dbReference>
<dbReference type="Gene3D" id="1.10.10.60">
    <property type="entry name" value="Homeodomain-like"/>
    <property type="match status" value="1"/>
</dbReference>
<dbReference type="RefSeq" id="WP_254086546.1">
    <property type="nucleotide sequence ID" value="NZ_JAHESE010000028.1"/>
</dbReference>
<comment type="caution">
    <text evidence="11">The sequence shown here is derived from an EMBL/GenBank/DDBJ whole genome shotgun (WGS) entry which is preliminary data.</text>
</comment>
<dbReference type="InterPro" id="IPR004358">
    <property type="entry name" value="Sig_transdc_His_kin-like_C"/>
</dbReference>